<sequence length="324" mass="36174">MKFFSFLTTTISYLFFAPTDLPQPEMSSSVDLLILGAGWTSTFLTPLCEKQQISYAATSRSGANSTVKFEFDQNSEDPEPFKSLPDAQTVLVTFPITVSGGSERLVQLYKSTRRNQDLNPGFIQLGATSIWGVSSRQNARANPQEPPKPVENKWYDRHSPFVPGDRANAEEELLKLSPSIPTTVLDLAGLWGGSRSMKNYVGRVAPTKEVLKNKGSIHMIHGIDVARAILAVHGNWSKASGERWILTDGRVYDWWDLASSWGSGSDPMNRDSEDRGPQPGWVRELMREEGVKALPRNIEVLGRALDSREFWETFGLDPLRARLE</sequence>
<dbReference type="InterPro" id="IPR036291">
    <property type="entry name" value="NAD(P)-bd_dom_sf"/>
</dbReference>
<dbReference type="EMBL" id="JBANRG010000005">
    <property type="protein sequence ID" value="KAK7466196.1"/>
    <property type="molecule type" value="Genomic_DNA"/>
</dbReference>
<organism evidence="2 3">
    <name type="scientific">Marasmiellus scandens</name>
    <dbReference type="NCBI Taxonomy" id="2682957"/>
    <lineage>
        <taxon>Eukaryota</taxon>
        <taxon>Fungi</taxon>
        <taxon>Dikarya</taxon>
        <taxon>Basidiomycota</taxon>
        <taxon>Agaricomycotina</taxon>
        <taxon>Agaricomycetes</taxon>
        <taxon>Agaricomycetidae</taxon>
        <taxon>Agaricales</taxon>
        <taxon>Marasmiineae</taxon>
        <taxon>Omphalotaceae</taxon>
        <taxon>Marasmiellus</taxon>
    </lineage>
</organism>
<reference evidence="2 3" key="1">
    <citation type="submission" date="2024-01" db="EMBL/GenBank/DDBJ databases">
        <title>A draft genome for the cacao thread blight pathogen Marasmiellus scandens.</title>
        <authorList>
            <person name="Baruah I.K."/>
            <person name="Leung J."/>
            <person name="Bukari Y."/>
            <person name="Amoako-Attah I."/>
            <person name="Meinhardt L.W."/>
            <person name="Bailey B.A."/>
            <person name="Cohen S.P."/>
        </authorList>
    </citation>
    <scope>NUCLEOTIDE SEQUENCE [LARGE SCALE GENOMIC DNA]</scope>
    <source>
        <strain evidence="2 3">GH-19</strain>
    </source>
</reference>
<dbReference type="Gene3D" id="3.40.50.720">
    <property type="entry name" value="NAD(P)-binding Rossmann-like Domain"/>
    <property type="match status" value="1"/>
</dbReference>
<dbReference type="PANTHER" id="PTHR40129">
    <property type="entry name" value="KETOPANTOATE REDUCTASE N-TERMINAL DOMAIN-CONTAINING PROTEIN"/>
    <property type="match status" value="1"/>
</dbReference>
<dbReference type="Proteomes" id="UP001498398">
    <property type="component" value="Unassembled WGS sequence"/>
</dbReference>
<keyword evidence="3" id="KW-1185">Reference proteome</keyword>
<feature type="signal peptide" evidence="1">
    <location>
        <begin position="1"/>
        <end position="22"/>
    </location>
</feature>
<feature type="chain" id="PRO_5046459680" evidence="1">
    <location>
        <begin position="23"/>
        <end position="324"/>
    </location>
</feature>
<dbReference type="SUPFAM" id="SSF51735">
    <property type="entry name" value="NAD(P)-binding Rossmann-fold domains"/>
    <property type="match status" value="1"/>
</dbReference>
<proteinExistence type="predicted"/>
<accession>A0ABR1JSH6</accession>
<gene>
    <name evidence="2" type="ORF">VKT23_004920</name>
</gene>
<protein>
    <submittedName>
        <fullName evidence="2">Uncharacterized protein</fullName>
    </submittedName>
</protein>
<dbReference type="PANTHER" id="PTHR40129:SF2">
    <property type="entry name" value="KETOPANTOATE REDUCTASE N-TERMINAL DOMAIN-CONTAINING PROTEIN"/>
    <property type="match status" value="1"/>
</dbReference>
<evidence type="ECO:0000256" key="1">
    <source>
        <dbReference type="SAM" id="SignalP"/>
    </source>
</evidence>
<evidence type="ECO:0000313" key="3">
    <source>
        <dbReference type="Proteomes" id="UP001498398"/>
    </source>
</evidence>
<name>A0ABR1JSH6_9AGAR</name>
<keyword evidence="1" id="KW-0732">Signal</keyword>
<evidence type="ECO:0000313" key="2">
    <source>
        <dbReference type="EMBL" id="KAK7466196.1"/>
    </source>
</evidence>
<comment type="caution">
    <text evidence="2">The sequence shown here is derived from an EMBL/GenBank/DDBJ whole genome shotgun (WGS) entry which is preliminary data.</text>
</comment>